<name>A0A1A9VD28_GLOAU</name>
<proteinExistence type="predicted"/>
<keyword evidence="2" id="KW-1185">Reference proteome</keyword>
<dbReference type="Proteomes" id="UP000078200">
    <property type="component" value="Unassembled WGS sequence"/>
</dbReference>
<evidence type="ECO:0000313" key="2">
    <source>
        <dbReference type="Proteomes" id="UP000078200"/>
    </source>
</evidence>
<dbReference type="VEuPathDB" id="VectorBase:GAUT033384"/>
<organism evidence="1 2">
    <name type="scientific">Glossina austeni</name>
    <name type="common">Savannah tsetse fly</name>
    <dbReference type="NCBI Taxonomy" id="7395"/>
    <lineage>
        <taxon>Eukaryota</taxon>
        <taxon>Metazoa</taxon>
        <taxon>Ecdysozoa</taxon>
        <taxon>Arthropoda</taxon>
        <taxon>Hexapoda</taxon>
        <taxon>Insecta</taxon>
        <taxon>Pterygota</taxon>
        <taxon>Neoptera</taxon>
        <taxon>Endopterygota</taxon>
        <taxon>Diptera</taxon>
        <taxon>Brachycera</taxon>
        <taxon>Muscomorpha</taxon>
        <taxon>Hippoboscoidea</taxon>
        <taxon>Glossinidae</taxon>
        <taxon>Glossina</taxon>
    </lineage>
</organism>
<reference evidence="1" key="1">
    <citation type="submission" date="2020-05" db="UniProtKB">
        <authorList>
            <consortium name="EnsemblMetazoa"/>
        </authorList>
    </citation>
    <scope>IDENTIFICATION</scope>
    <source>
        <strain evidence="1">TTRI</strain>
    </source>
</reference>
<sequence>MASILERIPCLPRISIFRGLFLESDSKITLSVLHWKGSSGDQRRYSFQVLRRHASTTICGDEWALFISFPCRRATVDVFGFGFLGLGFETMAVWSLLHHPCVTIMRGLISSDDQHTHLTEGKHVCKGGSRLTRGTFPTTTVYSI</sequence>
<accession>A0A1A9VD28</accession>
<protein>
    <submittedName>
        <fullName evidence="1">Uncharacterized protein</fullName>
    </submittedName>
</protein>
<dbReference type="EnsemblMetazoa" id="GAUT033384-RA">
    <property type="protein sequence ID" value="GAUT033384-PA"/>
    <property type="gene ID" value="GAUT033384"/>
</dbReference>
<evidence type="ECO:0000313" key="1">
    <source>
        <dbReference type="EnsemblMetazoa" id="GAUT033384-PA"/>
    </source>
</evidence>
<dbReference type="AlphaFoldDB" id="A0A1A9VD28"/>